<dbReference type="InterPro" id="IPR021054">
    <property type="entry name" value="Cell_wall_mannoprotein_1"/>
</dbReference>
<dbReference type="GO" id="GO:0005576">
    <property type="term" value="C:extracellular region"/>
    <property type="evidence" value="ECO:0007669"/>
    <property type="project" value="TreeGrafter"/>
</dbReference>
<feature type="signal peptide" evidence="1">
    <location>
        <begin position="1"/>
        <end position="22"/>
    </location>
</feature>
<accession>A0A8H5EWE8</accession>
<dbReference type="PANTHER" id="PTHR38123:SF1">
    <property type="entry name" value="HYDROPHOBIC SURFACE BINDING PROTEIN"/>
    <property type="match status" value="1"/>
</dbReference>
<reference evidence="2 3" key="1">
    <citation type="journal article" date="2020" name="ISME J.">
        <title>Uncovering the hidden diversity of litter-decomposition mechanisms in mushroom-forming fungi.</title>
        <authorList>
            <person name="Floudas D."/>
            <person name="Bentzer J."/>
            <person name="Ahren D."/>
            <person name="Johansson T."/>
            <person name="Persson P."/>
            <person name="Tunlid A."/>
        </authorList>
    </citation>
    <scope>NUCLEOTIDE SEQUENCE [LARGE SCALE GENOMIC DNA]</scope>
    <source>
        <strain evidence="2 3">CBS 101986</strain>
    </source>
</reference>
<dbReference type="Pfam" id="PF12296">
    <property type="entry name" value="HsbA"/>
    <property type="match status" value="1"/>
</dbReference>
<dbReference type="AlphaFoldDB" id="A0A8H5EWE8"/>
<gene>
    <name evidence="2" type="ORF">D9619_011978</name>
</gene>
<dbReference type="OrthoDB" id="3485059at2759"/>
<sequence length="176" mass="18197">MKFISVFVALACCTAGLSVSTGQVISDIKAITAGVTQLTNQLNNFPATGGTSAALSIHSNTLALIQTINNAASDTATLTPTPVSVNEGTAILDAIDVFKPIVVKKLDRLVGLESTFAALPSILPLIKADISNLNTARNKFETAVVAKMPSSLISRASAIKATLSNAFAYAIRAYAS</sequence>
<keyword evidence="3" id="KW-1185">Reference proteome</keyword>
<dbReference type="PANTHER" id="PTHR38123">
    <property type="entry name" value="CELL WALL SERINE-THREONINE-RICH GALACTOMANNOPROTEIN MP1 (AFU_ORTHOLOGUE AFUA_4G03240)"/>
    <property type="match status" value="1"/>
</dbReference>
<comment type="caution">
    <text evidence="2">The sequence shown here is derived from an EMBL/GenBank/DDBJ whole genome shotgun (WGS) entry which is preliminary data.</text>
</comment>
<evidence type="ECO:0000313" key="2">
    <source>
        <dbReference type="EMBL" id="KAF5314488.1"/>
    </source>
</evidence>
<evidence type="ECO:0000313" key="3">
    <source>
        <dbReference type="Proteomes" id="UP000567179"/>
    </source>
</evidence>
<evidence type="ECO:0000256" key="1">
    <source>
        <dbReference type="SAM" id="SignalP"/>
    </source>
</evidence>
<feature type="chain" id="PRO_5034542086" evidence="1">
    <location>
        <begin position="23"/>
        <end position="176"/>
    </location>
</feature>
<proteinExistence type="predicted"/>
<keyword evidence="1" id="KW-0732">Signal</keyword>
<dbReference type="EMBL" id="JAACJJ010000044">
    <property type="protein sequence ID" value="KAF5314488.1"/>
    <property type="molecule type" value="Genomic_DNA"/>
</dbReference>
<protein>
    <submittedName>
        <fullName evidence="2">Uncharacterized protein</fullName>
    </submittedName>
</protein>
<dbReference type="Proteomes" id="UP000567179">
    <property type="component" value="Unassembled WGS sequence"/>
</dbReference>
<dbReference type="Gene3D" id="1.20.1280.140">
    <property type="match status" value="1"/>
</dbReference>
<name>A0A8H5EWE8_9AGAR</name>
<organism evidence="2 3">
    <name type="scientific">Psilocybe cf. subviscida</name>
    <dbReference type="NCBI Taxonomy" id="2480587"/>
    <lineage>
        <taxon>Eukaryota</taxon>
        <taxon>Fungi</taxon>
        <taxon>Dikarya</taxon>
        <taxon>Basidiomycota</taxon>
        <taxon>Agaricomycotina</taxon>
        <taxon>Agaricomycetes</taxon>
        <taxon>Agaricomycetidae</taxon>
        <taxon>Agaricales</taxon>
        <taxon>Agaricineae</taxon>
        <taxon>Strophariaceae</taxon>
        <taxon>Psilocybe</taxon>
    </lineage>
</organism>